<reference evidence="2 3" key="2">
    <citation type="submission" date="2018-11" db="EMBL/GenBank/DDBJ databases">
        <authorList>
            <consortium name="Pathogen Informatics"/>
        </authorList>
    </citation>
    <scope>NUCLEOTIDE SEQUENCE [LARGE SCALE GENOMIC DNA]</scope>
    <source>
        <strain evidence="2 3">MHpl1</strain>
    </source>
</reference>
<feature type="compositionally biased region" description="Polar residues" evidence="1">
    <location>
        <begin position="276"/>
        <end position="295"/>
    </location>
</feature>
<evidence type="ECO:0000313" key="3">
    <source>
        <dbReference type="Proteomes" id="UP000268014"/>
    </source>
</evidence>
<keyword evidence="3" id="KW-1185">Reference proteome</keyword>
<dbReference type="Proteomes" id="UP000268014">
    <property type="component" value="Unassembled WGS sequence"/>
</dbReference>
<accession>A0A158QQG3</accession>
<feature type="compositionally biased region" description="Polar residues" evidence="1">
    <location>
        <begin position="306"/>
        <end position="316"/>
    </location>
</feature>
<evidence type="ECO:0000313" key="2">
    <source>
        <dbReference type="EMBL" id="VDO54667.1"/>
    </source>
</evidence>
<dbReference type="InterPro" id="IPR021109">
    <property type="entry name" value="Peptidase_aspartic_dom_sf"/>
</dbReference>
<gene>
    <name evidence="2" type="ORF">HPLM_LOCUS14915</name>
</gene>
<dbReference type="AlphaFoldDB" id="A0A158QQG3"/>
<organism evidence="4">
    <name type="scientific">Haemonchus placei</name>
    <name type="common">Barber's pole worm</name>
    <dbReference type="NCBI Taxonomy" id="6290"/>
    <lineage>
        <taxon>Eukaryota</taxon>
        <taxon>Metazoa</taxon>
        <taxon>Ecdysozoa</taxon>
        <taxon>Nematoda</taxon>
        <taxon>Chromadorea</taxon>
        <taxon>Rhabditida</taxon>
        <taxon>Rhabditina</taxon>
        <taxon>Rhabditomorpha</taxon>
        <taxon>Strongyloidea</taxon>
        <taxon>Trichostrongylidae</taxon>
        <taxon>Haemonchus</taxon>
    </lineage>
</organism>
<sequence length="362" mass="38915">MAHRGDRSPPAPSPRLPTERFKPAQRPNLDVSYVDIDSSPGWPRAAVVSTAVLSLDTHRPYFTAQVPIRANGVCMLALIDTGAGVTVASQTLLPLLGIFHMGPCRVPAAVGMAGTPVKFAGCANVTIKLGNTEYTQLIHFTEGLCVPRSVDAYNIILGNDFLQRLPPWTLNYPRRLFLVGSDTLPIVTTTSPSSPPDLPTEISIPVRAAETVLEQPSCHYRVMDESSTSALAADIVSPVSNISADSLVGSVSASGANVQPSNTRILVTEGGAAQPLQQTATGSDQPPTDASSGHSASLHPRAKAQLSDTDNDSATHTTRELRESHASPRASYKTRDQAPSRTRRRNRRWTHGHQRRIRRSSD</sequence>
<dbReference type="OrthoDB" id="5872974at2759"/>
<dbReference type="SUPFAM" id="SSF50630">
    <property type="entry name" value="Acid proteases"/>
    <property type="match status" value="1"/>
</dbReference>
<feature type="compositionally biased region" description="Basic residues" evidence="1">
    <location>
        <begin position="341"/>
        <end position="362"/>
    </location>
</feature>
<reference evidence="4" key="1">
    <citation type="submission" date="2016-04" db="UniProtKB">
        <authorList>
            <consortium name="WormBaseParasite"/>
        </authorList>
    </citation>
    <scope>IDENTIFICATION</scope>
</reference>
<name>A0A158QQG3_HAEPC</name>
<feature type="compositionally biased region" description="Basic and acidic residues" evidence="1">
    <location>
        <begin position="317"/>
        <end position="326"/>
    </location>
</feature>
<protein>
    <submittedName>
        <fullName evidence="4">Peptidase A2 domain-containing protein</fullName>
    </submittedName>
</protein>
<feature type="region of interest" description="Disordered" evidence="1">
    <location>
        <begin position="1"/>
        <end position="22"/>
    </location>
</feature>
<evidence type="ECO:0000313" key="4">
    <source>
        <dbReference type="WBParaSite" id="HPLM_0001492301-mRNA-1"/>
    </source>
</evidence>
<dbReference type="WBParaSite" id="HPLM_0001492301-mRNA-1">
    <property type="protein sequence ID" value="HPLM_0001492301-mRNA-1"/>
    <property type="gene ID" value="HPLM_0001492301"/>
</dbReference>
<feature type="region of interest" description="Disordered" evidence="1">
    <location>
        <begin position="276"/>
        <end position="362"/>
    </location>
</feature>
<evidence type="ECO:0000256" key="1">
    <source>
        <dbReference type="SAM" id="MobiDB-lite"/>
    </source>
</evidence>
<dbReference type="CDD" id="cd00303">
    <property type="entry name" value="retropepsin_like"/>
    <property type="match status" value="1"/>
</dbReference>
<proteinExistence type="predicted"/>
<dbReference type="Gene3D" id="2.40.70.10">
    <property type="entry name" value="Acid Proteases"/>
    <property type="match status" value="1"/>
</dbReference>
<dbReference type="EMBL" id="UZAF01018754">
    <property type="protein sequence ID" value="VDO54667.1"/>
    <property type="molecule type" value="Genomic_DNA"/>
</dbReference>